<dbReference type="Proteomes" id="UP000825729">
    <property type="component" value="Unassembled WGS sequence"/>
</dbReference>
<reference evidence="1 2" key="1">
    <citation type="submission" date="2021-07" db="EMBL/GenBank/DDBJ databases">
        <title>The Aristolochia fimbriata genome: insights into angiosperm evolution, floral development and chemical biosynthesis.</title>
        <authorList>
            <person name="Jiao Y."/>
        </authorList>
    </citation>
    <scope>NUCLEOTIDE SEQUENCE [LARGE SCALE GENOMIC DNA]</scope>
    <source>
        <strain evidence="1">IBCAS-2021</strain>
        <tissue evidence="1">Leaf</tissue>
    </source>
</reference>
<keyword evidence="2" id="KW-1185">Reference proteome</keyword>
<sequence length="76" mass="8569">MRDASARRFPGIRIFLHGTPKFPSTPAPLFRNSDQQQRCLCGPGLALRLREGAARRLWQSRTHVSRSTSIEFVASC</sequence>
<comment type="caution">
    <text evidence="1">The sequence shown here is derived from an EMBL/GenBank/DDBJ whole genome shotgun (WGS) entry which is preliminary data.</text>
</comment>
<name>A0AAV7E522_ARIFI</name>
<proteinExistence type="predicted"/>
<evidence type="ECO:0000313" key="2">
    <source>
        <dbReference type="Proteomes" id="UP000825729"/>
    </source>
</evidence>
<protein>
    <submittedName>
        <fullName evidence="1">Uncharacterized protein</fullName>
    </submittedName>
</protein>
<organism evidence="1 2">
    <name type="scientific">Aristolochia fimbriata</name>
    <name type="common">White veined hardy Dutchman's pipe vine</name>
    <dbReference type="NCBI Taxonomy" id="158543"/>
    <lineage>
        <taxon>Eukaryota</taxon>
        <taxon>Viridiplantae</taxon>
        <taxon>Streptophyta</taxon>
        <taxon>Embryophyta</taxon>
        <taxon>Tracheophyta</taxon>
        <taxon>Spermatophyta</taxon>
        <taxon>Magnoliopsida</taxon>
        <taxon>Magnoliidae</taxon>
        <taxon>Piperales</taxon>
        <taxon>Aristolochiaceae</taxon>
        <taxon>Aristolochia</taxon>
    </lineage>
</organism>
<dbReference type="AlphaFoldDB" id="A0AAV7E522"/>
<gene>
    <name evidence="1" type="ORF">H6P81_014964</name>
</gene>
<accession>A0AAV7E522</accession>
<evidence type="ECO:0000313" key="1">
    <source>
        <dbReference type="EMBL" id="KAG9443624.1"/>
    </source>
</evidence>
<dbReference type="EMBL" id="JAINDJ010000006">
    <property type="protein sequence ID" value="KAG9443624.1"/>
    <property type="molecule type" value="Genomic_DNA"/>
</dbReference>